<dbReference type="Pfam" id="PF04963">
    <property type="entry name" value="Sigma54_CBD"/>
    <property type="match status" value="1"/>
</dbReference>
<keyword evidence="4" id="KW-0548">Nucleotidyltransferase</keyword>
<evidence type="ECO:0000256" key="7">
    <source>
        <dbReference type="ARBA" id="ARBA00023125"/>
    </source>
</evidence>
<dbReference type="Pfam" id="PF04552">
    <property type="entry name" value="Sigma54_DBD"/>
    <property type="match status" value="1"/>
</dbReference>
<dbReference type="GO" id="GO:0016779">
    <property type="term" value="F:nucleotidyltransferase activity"/>
    <property type="evidence" value="ECO:0007669"/>
    <property type="project" value="UniProtKB-KW"/>
</dbReference>
<evidence type="ECO:0000313" key="11">
    <source>
        <dbReference type="EMBL" id="CAJ0887183.1"/>
    </source>
</evidence>
<dbReference type="PROSITE" id="PS50044">
    <property type="entry name" value="SIGMA54_3"/>
    <property type="match status" value="1"/>
</dbReference>
<dbReference type="AlphaFoldDB" id="A0AA48RAP6"/>
<dbReference type="GO" id="GO:0016987">
    <property type="term" value="F:sigma factor activity"/>
    <property type="evidence" value="ECO:0007669"/>
    <property type="project" value="UniProtKB-KW"/>
</dbReference>
<gene>
    <name evidence="11" type="primary">rpoN2</name>
    <name evidence="11" type="ORF">AMST5_03773</name>
</gene>
<dbReference type="PANTHER" id="PTHR32248:SF4">
    <property type="entry name" value="RNA POLYMERASE SIGMA-54 FACTOR"/>
    <property type="match status" value="1"/>
</dbReference>
<dbReference type="InterPro" id="IPR007046">
    <property type="entry name" value="RNA_pol_sigma_54_core-bd"/>
</dbReference>
<dbReference type="GO" id="GO:0001216">
    <property type="term" value="F:DNA-binding transcription activator activity"/>
    <property type="evidence" value="ECO:0007669"/>
    <property type="project" value="InterPro"/>
</dbReference>
<sequence>MLACGWNAFHRRGGRWAPESDTKRLACGCLQMAMSTKLMMRQGQTLVMTPQLLQAIKLLQFSNMELSAFLHEELERNPLLETQDGDDAPARDAQTSEAFAAEFDAGATENFSGEPQEGDWARDTLAVDAASLSSDLGADMSNAFQPDGPSVTASAPREALEGAGLSATSWNGAGGGGEDGEAPNLEAYVAARPSLHEHLAEQLSLACPDPRRRLIGQSIIDGIDETGYLRESVPDIADRLDANLAETEAVLALVQSFDPSGVGARDLAECLAIQLKERDRYDPAMEIFVANLPLVAKRDFAQLARLCGVDAEDVADMAAELRALDPKPGRAFGDAPIQPLVADVIVRPATDGSWHVELNSDALPRVLVNHSYAAKVSAGARDGDKTFISNCLQNANWLTKSLEQRSRTILKVASEIVRLQDAFLARGVEHLRPLNLRTIADAIGMHESTVSRVTSNKYMMTPRGIFELKYFFSASIATTSGGAAHSAESVRFRIKQMIDREAPDDVLSDDAIVARLKAADIDIARRTVAKYRDSLKIPSSVDRRRAKMALSREAQLAH</sequence>
<dbReference type="InterPro" id="IPR007634">
    <property type="entry name" value="RNA_pol_sigma_54_DNA-bd"/>
</dbReference>
<reference evidence="11" key="1">
    <citation type="submission" date="2023-07" db="EMBL/GenBank/DDBJ databases">
        <authorList>
            <person name="Pelsma A.J. K."/>
        </authorList>
    </citation>
    <scope>NUCLEOTIDE SEQUENCE</scope>
</reference>
<keyword evidence="5" id="KW-0805">Transcription regulation</keyword>
<dbReference type="InterPro" id="IPR038709">
    <property type="entry name" value="RpoN_core-bd_sf"/>
</dbReference>
<keyword evidence="7" id="KW-0238">DNA-binding</keyword>
<feature type="domain" description="RNA polymerase sigma factor 54 DNA-binding" evidence="9">
    <location>
        <begin position="386"/>
        <end position="545"/>
    </location>
</feature>
<dbReference type="PANTHER" id="PTHR32248">
    <property type="entry name" value="RNA POLYMERASE SIGMA-54 FACTOR"/>
    <property type="match status" value="1"/>
</dbReference>
<organism evidence="11">
    <name type="scientific">freshwater sediment metagenome</name>
    <dbReference type="NCBI Taxonomy" id="556182"/>
    <lineage>
        <taxon>unclassified sequences</taxon>
        <taxon>metagenomes</taxon>
        <taxon>ecological metagenomes</taxon>
    </lineage>
</organism>
<evidence type="ECO:0000256" key="1">
    <source>
        <dbReference type="ARBA" id="ARBA00008798"/>
    </source>
</evidence>
<evidence type="ECO:0000259" key="9">
    <source>
        <dbReference type="Pfam" id="PF04552"/>
    </source>
</evidence>
<dbReference type="PROSITE" id="PS00718">
    <property type="entry name" value="SIGMA54_2"/>
    <property type="match status" value="1"/>
</dbReference>
<keyword evidence="3" id="KW-0808">Transferase</keyword>
<evidence type="ECO:0000256" key="3">
    <source>
        <dbReference type="ARBA" id="ARBA00022679"/>
    </source>
</evidence>
<evidence type="ECO:0000256" key="4">
    <source>
        <dbReference type="ARBA" id="ARBA00022695"/>
    </source>
</evidence>
<dbReference type="Gene3D" id="1.10.10.60">
    <property type="entry name" value="Homeodomain-like"/>
    <property type="match status" value="1"/>
</dbReference>
<proteinExistence type="inferred from homology"/>
<evidence type="ECO:0000256" key="6">
    <source>
        <dbReference type="ARBA" id="ARBA00023082"/>
    </source>
</evidence>
<evidence type="ECO:0000256" key="5">
    <source>
        <dbReference type="ARBA" id="ARBA00023015"/>
    </source>
</evidence>
<dbReference type="NCBIfam" id="NF004596">
    <property type="entry name" value="PRK05932.1-3"/>
    <property type="match status" value="1"/>
</dbReference>
<dbReference type="PROSITE" id="PS00717">
    <property type="entry name" value="SIGMA54_1"/>
    <property type="match status" value="1"/>
</dbReference>
<evidence type="ECO:0000256" key="2">
    <source>
        <dbReference type="ARBA" id="ARBA00022478"/>
    </source>
</evidence>
<dbReference type="Pfam" id="PF00309">
    <property type="entry name" value="Sigma54_AID"/>
    <property type="match status" value="1"/>
</dbReference>
<dbReference type="PIRSF" id="PIRSF000774">
    <property type="entry name" value="RpoN"/>
    <property type="match status" value="1"/>
</dbReference>
<name>A0AA48RAP6_9ZZZZ</name>
<dbReference type="Gene3D" id="1.10.10.1330">
    <property type="entry name" value="RNA polymerase sigma-54 factor, core-binding domain"/>
    <property type="match status" value="1"/>
</dbReference>
<feature type="domain" description="RNA polymerase sigma factor 54 core-binding" evidence="10">
    <location>
        <begin position="185"/>
        <end position="372"/>
    </location>
</feature>
<keyword evidence="6" id="KW-0731">Sigma factor</keyword>
<dbReference type="GO" id="GO:0006352">
    <property type="term" value="P:DNA-templated transcription initiation"/>
    <property type="evidence" value="ECO:0007669"/>
    <property type="project" value="InterPro"/>
</dbReference>
<dbReference type="GO" id="GO:0000428">
    <property type="term" value="C:DNA-directed RNA polymerase complex"/>
    <property type="evidence" value="ECO:0007669"/>
    <property type="project" value="UniProtKB-KW"/>
</dbReference>
<dbReference type="EMBL" id="OY288114">
    <property type="protein sequence ID" value="CAJ0887183.1"/>
    <property type="molecule type" value="Genomic_DNA"/>
</dbReference>
<protein>
    <submittedName>
        <fullName evidence="11">RNA polymerase sigma-54 factor 2</fullName>
    </submittedName>
</protein>
<dbReference type="InterPro" id="IPR000394">
    <property type="entry name" value="RNA_pol_sigma_54"/>
</dbReference>
<keyword evidence="2" id="KW-0240">DNA-directed RNA polymerase</keyword>
<evidence type="ECO:0000259" key="10">
    <source>
        <dbReference type="Pfam" id="PF04963"/>
    </source>
</evidence>
<keyword evidence="8" id="KW-0804">Transcription</keyword>
<comment type="similarity">
    <text evidence="1">Belongs to the sigma-54 factor family.</text>
</comment>
<dbReference type="PRINTS" id="PR00045">
    <property type="entry name" value="SIGMA54FCT"/>
</dbReference>
<dbReference type="NCBIfam" id="NF009118">
    <property type="entry name" value="PRK12469.1"/>
    <property type="match status" value="1"/>
</dbReference>
<accession>A0AA48RAP6</accession>
<dbReference type="GO" id="GO:0003677">
    <property type="term" value="F:DNA binding"/>
    <property type="evidence" value="ECO:0007669"/>
    <property type="project" value="UniProtKB-KW"/>
</dbReference>
<evidence type="ECO:0000256" key="8">
    <source>
        <dbReference type="ARBA" id="ARBA00023163"/>
    </source>
</evidence>
<dbReference type="NCBIfam" id="TIGR02395">
    <property type="entry name" value="rpoN_sigma"/>
    <property type="match status" value="1"/>
</dbReference>